<reference evidence="1 2" key="1">
    <citation type="submission" date="2018-03" db="EMBL/GenBank/DDBJ databases">
        <title>Diversity of phytobeneficial traits revealed by whole-genome analysis of worldwide-isolated phenazine-producing Pseudomonas spp.</title>
        <authorList>
            <person name="Biessy A."/>
            <person name="Novinscak A."/>
            <person name="Blom J."/>
            <person name="Leger G."/>
            <person name="Thomashow L.S."/>
            <person name="Cazorla F.M."/>
            <person name="Josic D."/>
            <person name="Filion M."/>
        </authorList>
    </citation>
    <scope>NUCLEOTIDE SEQUENCE [LARGE SCALE GENOMIC DNA]</scope>
    <source>
        <strain evidence="1 2">B25</strain>
    </source>
</reference>
<evidence type="ECO:0000313" key="2">
    <source>
        <dbReference type="Proteomes" id="UP000268048"/>
    </source>
</evidence>
<proteinExistence type="predicted"/>
<accession>A0A3G7TTJ1</accession>
<sequence>MVINGRLRQCHNDLAYTAERARLFARHIDLQPVTTSVERGATT</sequence>
<gene>
    <name evidence="1" type="ORF">C4K04_4695</name>
</gene>
<evidence type="ECO:0000313" key="1">
    <source>
        <dbReference type="EMBL" id="AZE50350.1"/>
    </source>
</evidence>
<name>A0A3G7TTJ1_9PSED</name>
<dbReference type="EMBL" id="CP027753">
    <property type="protein sequence ID" value="AZE50350.1"/>
    <property type="molecule type" value="Genomic_DNA"/>
</dbReference>
<protein>
    <submittedName>
        <fullName evidence="1">Uncharacterized protein</fullName>
    </submittedName>
</protein>
<dbReference type="Proteomes" id="UP000268048">
    <property type="component" value="Chromosome"/>
</dbReference>
<organism evidence="1 2">
    <name type="scientific">Pseudomonas chlororaphis</name>
    <dbReference type="NCBI Taxonomy" id="587753"/>
    <lineage>
        <taxon>Bacteria</taxon>
        <taxon>Pseudomonadati</taxon>
        <taxon>Pseudomonadota</taxon>
        <taxon>Gammaproteobacteria</taxon>
        <taxon>Pseudomonadales</taxon>
        <taxon>Pseudomonadaceae</taxon>
        <taxon>Pseudomonas</taxon>
    </lineage>
</organism>
<dbReference type="AlphaFoldDB" id="A0A3G7TTJ1"/>